<feature type="domain" description="DUF6843" evidence="1">
    <location>
        <begin position="32"/>
        <end position="119"/>
    </location>
</feature>
<dbReference type="EMBL" id="RRZA01000002">
    <property type="protein sequence ID" value="MBE0456066.1"/>
    <property type="molecule type" value="Genomic_DNA"/>
</dbReference>
<proteinExistence type="predicted"/>
<sequence length="185" mass="20465">MKSSFNVHFLKVLFISLTIALLSACTEIRKSEPAIYLIPDGYVGSLYIIFNAPNGQPPKYEGNSRVYEIPPSGVLVTQMDANEGWIETSKIQYFYVSNTNERTPISEDSALKEQDATNNDIGKTRTVYVGGLGQSGPIYGCTVINQNFTVGTNAEQTDSRNLLNIYDAIKLNNIDEKLFDGMCSN</sequence>
<protein>
    <recommendedName>
        <fullName evidence="1">DUF6843 domain-containing protein</fullName>
    </recommendedName>
</protein>
<name>A0ABR9FGA4_9GAMM</name>
<dbReference type="RefSeq" id="WP_192540340.1">
    <property type="nucleotide sequence ID" value="NZ_CASHZX010000001.1"/>
</dbReference>
<dbReference type="CDD" id="cd14815">
    <property type="entry name" value="BA_2398_like"/>
    <property type="match status" value="1"/>
</dbReference>
<dbReference type="InterPro" id="IPR049293">
    <property type="entry name" value="DUF6843"/>
</dbReference>
<organism evidence="2 3">
    <name type="scientific">Pseudoalteromonas prydzensis</name>
    <dbReference type="NCBI Taxonomy" id="182141"/>
    <lineage>
        <taxon>Bacteria</taxon>
        <taxon>Pseudomonadati</taxon>
        <taxon>Pseudomonadota</taxon>
        <taxon>Gammaproteobacteria</taxon>
        <taxon>Alteromonadales</taxon>
        <taxon>Pseudoalteromonadaceae</taxon>
        <taxon>Pseudoalteromonas</taxon>
    </lineage>
</organism>
<reference evidence="2 3" key="1">
    <citation type="submission" date="2020-07" db="EMBL/GenBank/DDBJ databases">
        <title>Halophilic bacteria isolated from french cheeses.</title>
        <authorList>
            <person name="Kothe C.I."/>
            <person name="Farah-Kraiem B."/>
            <person name="Renault P."/>
            <person name="Dridi B."/>
        </authorList>
    </citation>
    <scope>NUCLEOTIDE SEQUENCE [LARGE SCALE GENOMIC DNA]</scope>
    <source>
        <strain evidence="2 3">FME14</strain>
    </source>
</reference>
<evidence type="ECO:0000313" key="3">
    <source>
        <dbReference type="Proteomes" id="UP000707245"/>
    </source>
</evidence>
<comment type="caution">
    <text evidence="2">The sequence shown here is derived from an EMBL/GenBank/DDBJ whole genome shotgun (WGS) entry which is preliminary data.</text>
</comment>
<dbReference type="PROSITE" id="PS51257">
    <property type="entry name" value="PROKAR_LIPOPROTEIN"/>
    <property type="match status" value="1"/>
</dbReference>
<dbReference type="Proteomes" id="UP000707245">
    <property type="component" value="Unassembled WGS sequence"/>
</dbReference>
<gene>
    <name evidence="2" type="ORF">EI167_01095</name>
</gene>
<dbReference type="Pfam" id="PF20862">
    <property type="entry name" value="DUF6843"/>
    <property type="match status" value="1"/>
</dbReference>
<evidence type="ECO:0000259" key="1">
    <source>
        <dbReference type="Pfam" id="PF20862"/>
    </source>
</evidence>
<accession>A0ABR9FGA4</accession>
<dbReference type="InterPro" id="IPR033796">
    <property type="entry name" value="BA_2398-like"/>
</dbReference>
<evidence type="ECO:0000313" key="2">
    <source>
        <dbReference type="EMBL" id="MBE0456066.1"/>
    </source>
</evidence>
<keyword evidence="3" id="KW-1185">Reference proteome</keyword>